<dbReference type="InterPro" id="IPR050417">
    <property type="entry name" value="Sugar_Epim/Isomerase"/>
</dbReference>
<comment type="caution">
    <text evidence="3">The sequence shown here is derived from an EMBL/GenBank/DDBJ whole genome shotgun (WGS) entry which is preliminary data.</text>
</comment>
<evidence type="ECO:0000259" key="2">
    <source>
        <dbReference type="Pfam" id="PF01261"/>
    </source>
</evidence>
<dbReference type="GO" id="GO:0016853">
    <property type="term" value="F:isomerase activity"/>
    <property type="evidence" value="ECO:0007669"/>
    <property type="project" value="UniProtKB-KW"/>
</dbReference>
<dbReference type="PANTHER" id="PTHR43489">
    <property type="entry name" value="ISOMERASE"/>
    <property type="match status" value="1"/>
</dbReference>
<dbReference type="Gene3D" id="3.20.20.150">
    <property type="entry name" value="Divalent-metal-dependent TIM barrel enzymes"/>
    <property type="match status" value="1"/>
</dbReference>
<feature type="domain" description="Xylose isomerase-like TIM barrel" evidence="2">
    <location>
        <begin position="28"/>
        <end position="267"/>
    </location>
</feature>
<keyword evidence="1 3" id="KW-0413">Isomerase</keyword>
<name>A0A6N7XY68_9FIRM</name>
<dbReference type="SUPFAM" id="SSF51658">
    <property type="entry name" value="Xylose isomerase-like"/>
    <property type="match status" value="1"/>
</dbReference>
<evidence type="ECO:0000313" key="3">
    <source>
        <dbReference type="EMBL" id="MSU80966.1"/>
    </source>
</evidence>
<dbReference type="InterPro" id="IPR036237">
    <property type="entry name" value="Xyl_isomerase-like_sf"/>
</dbReference>
<dbReference type="InterPro" id="IPR013022">
    <property type="entry name" value="Xyl_isomerase-like_TIM-brl"/>
</dbReference>
<dbReference type="AlphaFoldDB" id="A0A6N7XY68"/>
<evidence type="ECO:0000256" key="1">
    <source>
        <dbReference type="ARBA" id="ARBA00023235"/>
    </source>
</evidence>
<dbReference type="RefSeq" id="WP_154580305.1">
    <property type="nucleotide sequence ID" value="NZ_VULP01000001.1"/>
</dbReference>
<organism evidence="3 4">
    <name type="scientific">Anaerobutyricum soehngenii</name>
    <dbReference type="NCBI Taxonomy" id="105843"/>
    <lineage>
        <taxon>Bacteria</taxon>
        <taxon>Bacillati</taxon>
        <taxon>Bacillota</taxon>
        <taxon>Clostridia</taxon>
        <taxon>Lachnospirales</taxon>
        <taxon>Lachnospiraceae</taxon>
        <taxon>Anaerobutyricum</taxon>
    </lineage>
</organism>
<accession>A0A6N7XY68</accession>
<protein>
    <submittedName>
        <fullName evidence="3">Sugar phosphate isomerase/epimerase</fullName>
    </submittedName>
</protein>
<dbReference type="PANTHER" id="PTHR43489:SF7">
    <property type="entry name" value="3-DEHYDRO-D-GULOSIDE 4-EPIMERASE-RELATED"/>
    <property type="match status" value="1"/>
</dbReference>
<dbReference type="Proteomes" id="UP000433359">
    <property type="component" value="Unassembled WGS sequence"/>
</dbReference>
<dbReference type="EMBL" id="VULP01000001">
    <property type="protein sequence ID" value="MSU80966.1"/>
    <property type="molecule type" value="Genomic_DNA"/>
</dbReference>
<reference evidence="3 4" key="1">
    <citation type="submission" date="2019-08" db="EMBL/GenBank/DDBJ databases">
        <title>In-depth cultivation of the pig gut microbiome towards novel bacterial diversity and tailored functional studies.</title>
        <authorList>
            <person name="Wylensek D."/>
            <person name="Hitch T.C.A."/>
            <person name="Clavel T."/>
        </authorList>
    </citation>
    <scope>NUCLEOTIDE SEQUENCE [LARGE SCALE GENOMIC DNA]</scope>
    <source>
        <strain evidence="3 4">BSM-383-APC-4H</strain>
    </source>
</reference>
<dbReference type="Pfam" id="PF01261">
    <property type="entry name" value="AP_endonuc_2"/>
    <property type="match status" value="1"/>
</dbReference>
<sequence length="269" mass="30797">MLQSITISDCVGPYSQCVLKGDILQCIDHAKRLGYEGVEMHMRNAKLNDYHRIKEYADRLDMKVTGIGTGMACYADGHYLTNLDKLARKEAQQVLIDFLEVAHILGDTVVLFGLMKGPLPDPREREKYKDILFESLQPIIEAAEKFGNDLTIEAINRFQADYLWSADETLEFVNRFDSKRATIHLDTFHINIEDKDMERAIRICKDRLGYFHVSDSDRAHPGHGHFDFKKCIEVLYDIGYNGVLGHEYNADPDPVTAAVNGYQFIKQYL</sequence>
<gene>
    <name evidence="3" type="ORF">FYJ25_00980</name>
</gene>
<evidence type="ECO:0000313" key="4">
    <source>
        <dbReference type="Proteomes" id="UP000433359"/>
    </source>
</evidence>
<proteinExistence type="predicted"/>